<dbReference type="InterPro" id="IPR003323">
    <property type="entry name" value="OTU_dom"/>
</dbReference>
<dbReference type="Proteomes" id="UP001642405">
    <property type="component" value="Unassembled WGS sequence"/>
</dbReference>
<gene>
    <name evidence="3" type="primary">OTU2</name>
    <name evidence="3" type="ORF">SCUCBS95973_004650</name>
</gene>
<dbReference type="Gene3D" id="3.90.70.80">
    <property type="match status" value="1"/>
</dbReference>
<evidence type="ECO:0000313" key="4">
    <source>
        <dbReference type="Proteomes" id="UP001642405"/>
    </source>
</evidence>
<protein>
    <submittedName>
        <fullName evidence="3">OTU protein</fullName>
        <ecNumber evidence="3">3.4.19.12</ecNumber>
    </submittedName>
</protein>
<dbReference type="PANTHER" id="PTHR12419:SF10">
    <property type="entry name" value="DEUBIQUITINASE OTUD6B"/>
    <property type="match status" value="1"/>
</dbReference>
<comment type="caution">
    <text evidence="3">The sequence shown here is derived from an EMBL/GenBank/DDBJ whole genome shotgun (WGS) entry which is preliminary data.</text>
</comment>
<feature type="compositionally biased region" description="Basic and acidic residues" evidence="1">
    <location>
        <begin position="135"/>
        <end position="144"/>
    </location>
</feature>
<name>A0ABP0BR19_9PEZI</name>
<dbReference type="SUPFAM" id="SSF54001">
    <property type="entry name" value="Cysteine proteinases"/>
    <property type="match status" value="1"/>
</dbReference>
<dbReference type="GO" id="GO:0004843">
    <property type="term" value="F:cysteine-type deubiquitinase activity"/>
    <property type="evidence" value="ECO:0007669"/>
    <property type="project" value="UniProtKB-EC"/>
</dbReference>
<accession>A0ABP0BR19</accession>
<keyword evidence="4" id="KW-1185">Reference proteome</keyword>
<feature type="region of interest" description="Disordered" evidence="1">
    <location>
        <begin position="1"/>
        <end position="146"/>
    </location>
</feature>
<dbReference type="PANTHER" id="PTHR12419">
    <property type="entry name" value="OTU DOMAIN CONTAINING PROTEIN"/>
    <property type="match status" value="1"/>
</dbReference>
<sequence>MESVEEIQARHRRELRDLQGRITNKKKNATKKTRKGVNDECAALEQSTRERHQAELLAATGSGSGGDDEDARAEDGPEEGEQNDDADASKPPQKGDDEADAVADKLADASIGSSSAAEPSQQQQQQQPKKRNRQKDRMARRAAEVEELAAQAAEEAKHMKDNKAIEQEKMKPLIAKSGRAEHEIAPDGHCLFSAVADQLAGVGRSVQLVPDDAGRAPYRVVRHAAARYMEEHPDDFVPFLAAADEGADLATYVAKIRDDTLWGGEMELMALANQYDVRIRVLHDGRSELIRPAGDDGGDEGDGGEEDADARPTLWLVFYRHGYTLGEHYNSLRKKPAV</sequence>
<feature type="compositionally biased region" description="Polar residues" evidence="1">
    <location>
        <begin position="111"/>
        <end position="120"/>
    </location>
</feature>
<dbReference type="PROSITE" id="PS50802">
    <property type="entry name" value="OTU"/>
    <property type="match status" value="1"/>
</dbReference>
<organism evidence="3 4">
    <name type="scientific">Sporothrix curviconia</name>
    <dbReference type="NCBI Taxonomy" id="1260050"/>
    <lineage>
        <taxon>Eukaryota</taxon>
        <taxon>Fungi</taxon>
        <taxon>Dikarya</taxon>
        <taxon>Ascomycota</taxon>
        <taxon>Pezizomycotina</taxon>
        <taxon>Sordariomycetes</taxon>
        <taxon>Sordariomycetidae</taxon>
        <taxon>Ophiostomatales</taxon>
        <taxon>Ophiostomataceae</taxon>
        <taxon>Sporothrix</taxon>
    </lineage>
</organism>
<evidence type="ECO:0000313" key="3">
    <source>
        <dbReference type="EMBL" id="CAK7221881.1"/>
    </source>
</evidence>
<feature type="compositionally biased region" description="Acidic residues" evidence="1">
    <location>
        <begin position="66"/>
        <end position="86"/>
    </location>
</feature>
<evidence type="ECO:0000256" key="1">
    <source>
        <dbReference type="SAM" id="MobiDB-lite"/>
    </source>
</evidence>
<feature type="domain" description="OTU" evidence="2">
    <location>
        <begin position="179"/>
        <end position="335"/>
    </location>
</feature>
<dbReference type="EC" id="3.4.19.12" evidence="3"/>
<keyword evidence="3" id="KW-0378">Hydrolase</keyword>
<dbReference type="InterPro" id="IPR049771">
    <property type="entry name" value="OTU2-like_OTU"/>
</dbReference>
<evidence type="ECO:0000259" key="2">
    <source>
        <dbReference type="PROSITE" id="PS50802"/>
    </source>
</evidence>
<proteinExistence type="predicted"/>
<reference evidence="3 4" key="1">
    <citation type="submission" date="2024-01" db="EMBL/GenBank/DDBJ databases">
        <authorList>
            <person name="Allen C."/>
            <person name="Tagirdzhanova G."/>
        </authorList>
    </citation>
    <scope>NUCLEOTIDE SEQUENCE [LARGE SCALE GENOMIC DNA]</scope>
</reference>
<feature type="compositionally biased region" description="Basic residues" evidence="1">
    <location>
        <begin position="23"/>
        <end position="35"/>
    </location>
</feature>
<dbReference type="InterPro" id="IPR050704">
    <property type="entry name" value="Peptidase_C85-like"/>
</dbReference>
<dbReference type="EMBL" id="CAWUHB010000023">
    <property type="protein sequence ID" value="CAK7221881.1"/>
    <property type="molecule type" value="Genomic_DNA"/>
</dbReference>
<dbReference type="CDD" id="cd22762">
    <property type="entry name" value="OTU_fungi_OTU2-like"/>
    <property type="match status" value="1"/>
</dbReference>
<dbReference type="Pfam" id="PF02338">
    <property type="entry name" value="OTU"/>
    <property type="match status" value="1"/>
</dbReference>
<dbReference type="InterPro" id="IPR038765">
    <property type="entry name" value="Papain-like_cys_pep_sf"/>
</dbReference>